<keyword evidence="2" id="KW-0808">Transferase</keyword>
<comment type="caution">
    <text evidence="2">The sequence shown here is derived from an EMBL/GenBank/DDBJ whole genome shotgun (WGS) entry which is preliminary data.</text>
</comment>
<keyword evidence="1" id="KW-0812">Transmembrane</keyword>
<keyword evidence="3" id="KW-1185">Reference proteome</keyword>
<keyword evidence="1" id="KW-0472">Membrane</keyword>
<name>A0A418X7W1_9BURK</name>
<dbReference type="AlphaFoldDB" id="A0A418X7W1"/>
<reference evidence="2 3" key="1">
    <citation type="submission" date="2018-09" db="EMBL/GenBank/DDBJ databases">
        <authorList>
            <person name="Zhu H."/>
        </authorList>
    </citation>
    <scope>NUCLEOTIDE SEQUENCE [LARGE SCALE GENOMIC DNA]</scope>
    <source>
        <strain evidence="2 3">K1S02-61</strain>
    </source>
</reference>
<accession>A0A418X7W1</accession>
<feature type="non-terminal residue" evidence="2">
    <location>
        <position position="71"/>
    </location>
</feature>
<protein>
    <submittedName>
        <fullName evidence="2">Sensor histidine kinase</fullName>
    </submittedName>
</protein>
<evidence type="ECO:0000313" key="2">
    <source>
        <dbReference type="EMBL" id="RJG08521.1"/>
    </source>
</evidence>
<organism evidence="2 3">
    <name type="scientific">Massilia cavernae</name>
    <dbReference type="NCBI Taxonomy" id="2320864"/>
    <lineage>
        <taxon>Bacteria</taxon>
        <taxon>Pseudomonadati</taxon>
        <taxon>Pseudomonadota</taxon>
        <taxon>Betaproteobacteria</taxon>
        <taxon>Burkholderiales</taxon>
        <taxon>Oxalobacteraceae</taxon>
        <taxon>Telluria group</taxon>
        <taxon>Massilia</taxon>
    </lineage>
</organism>
<dbReference type="Proteomes" id="UP000284006">
    <property type="component" value="Unassembled WGS sequence"/>
</dbReference>
<proteinExistence type="predicted"/>
<feature type="transmembrane region" description="Helical" evidence="1">
    <location>
        <begin position="32"/>
        <end position="51"/>
    </location>
</feature>
<sequence length="71" mass="7792">MQARSPFQQSLANSLAMLHKGFDATATWVTKLSWWKFFLFAALSLIAASIVQEELFSGSGGATSMHSEKKP</sequence>
<dbReference type="GO" id="GO:0016301">
    <property type="term" value="F:kinase activity"/>
    <property type="evidence" value="ECO:0007669"/>
    <property type="project" value="UniProtKB-KW"/>
</dbReference>
<evidence type="ECO:0000256" key="1">
    <source>
        <dbReference type="SAM" id="Phobius"/>
    </source>
</evidence>
<dbReference type="EMBL" id="QYUP01000185">
    <property type="protein sequence ID" value="RJG08521.1"/>
    <property type="molecule type" value="Genomic_DNA"/>
</dbReference>
<evidence type="ECO:0000313" key="3">
    <source>
        <dbReference type="Proteomes" id="UP000284006"/>
    </source>
</evidence>
<keyword evidence="1" id="KW-1133">Transmembrane helix</keyword>
<keyword evidence="2" id="KW-0418">Kinase</keyword>
<gene>
    <name evidence="2" type="ORF">D3872_23535</name>
</gene>